<dbReference type="Proteomes" id="UP000261111">
    <property type="component" value="Unassembled WGS sequence"/>
</dbReference>
<feature type="transmembrane region" description="Helical" evidence="1">
    <location>
        <begin position="25"/>
        <end position="43"/>
    </location>
</feature>
<evidence type="ECO:0000313" key="2">
    <source>
        <dbReference type="EMBL" id="RGC34200.1"/>
    </source>
</evidence>
<dbReference type="AlphaFoldDB" id="A0A3E2X117"/>
<accession>A0A3E2X117</accession>
<protein>
    <submittedName>
        <fullName evidence="2">Uncharacterized protein</fullName>
    </submittedName>
</protein>
<feature type="transmembrane region" description="Helical" evidence="1">
    <location>
        <begin position="290"/>
        <end position="323"/>
    </location>
</feature>
<feature type="transmembrane region" description="Helical" evidence="1">
    <location>
        <begin position="453"/>
        <end position="484"/>
    </location>
</feature>
<evidence type="ECO:0000313" key="3">
    <source>
        <dbReference type="Proteomes" id="UP000261111"/>
    </source>
</evidence>
<reference evidence="2 3" key="1">
    <citation type="submission" date="2018-08" db="EMBL/GenBank/DDBJ databases">
        <title>A genome reference for cultivated species of the human gut microbiota.</title>
        <authorList>
            <person name="Zou Y."/>
            <person name="Xue W."/>
            <person name="Luo G."/>
        </authorList>
    </citation>
    <scope>NUCLEOTIDE SEQUENCE [LARGE SCALE GENOMIC DNA]</scope>
    <source>
        <strain evidence="2 3">AF19-21</strain>
    </source>
</reference>
<feature type="transmembrane region" description="Helical" evidence="1">
    <location>
        <begin position="49"/>
        <end position="69"/>
    </location>
</feature>
<gene>
    <name evidence="2" type="ORF">DWX41_04965</name>
</gene>
<keyword evidence="1" id="KW-0472">Membrane</keyword>
<dbReference type="EMBL" id="QVIA01000004">
    <property type="protein sequence ID" value="RGC34200.1"/>
    <property type="molecule type" value="Genomic_DNA"/>
</dbReference>
<feature type="transmembrane region" description="Helical" evidence="1">
    <location>
        <begin position="202"/>
        <end position="220"/>
    </location>
</feature>
<feature type="transmembrane region" description="Helical" evidence="1">
    <location>
        <begin position="232"/>
        <end position="250"/>
    </location>
</feature>
<proteinExistence type="predicted"/>
<keyword evidence="1" id="KW-1133">Transmembrane helix</keyword>
<evidence type="ECO:0000256" key="1">
    <source>
        <dbReference type="SAM" id="Phobius"/>
    </source>
</evidence>
<sequence length="491" mass="55463">MCYLNPGYLKRTVHRFGYQFSARRYAGYFLGLYGCVAVLAFAFRLKLPSIIIIAAASACFVPGIFAMTYRNLYEARLFEDVTSYIEQMLYSFKRRSKILTALEDTLVLFEEGESRMYDAVHSAIRYIQNESTGENLYREAFAMIEKEYGCRRMYKVHDFLIEAEAVGGDFTAAADILLNDRKLWMDRVYELQREKKNVKVKITIGIGLSFLICGMTVLMLPKEFGITENVVSQTVTTVTVLLNMLIWYLAQMKLSKSLIRGEEGQGEETVKRQYEYVMHSNRKKERRKAWCIAILLIPVSVLMALYVGLPAAVLSVILAALLAGQPERRYRVSLKHVSREVEKSFPEWLMSMSLHLQTDNVHVSLSKSIPHAPAILREELNTLLAGIEEKPDSVRPYLSFMKQVPLPDVTSAMKVLYSMAEFGASDIGGQIGPLAERGAVMTDKAERLRTEDYIAGISFLILLPMITGVLKMLADLALVVVYILSAVNHAG</sequence>
<organism evidence="2 3">
    <name type="scientific">Hungatella hathewayi</name>
    <dbReference type="NCBI Taxonomy" id="154046"/>
    <lineage>
        <taxon>Bacteria</taxon>
        <taxon>Bacillati</taxon>
        <taxon>Bacillota</taxon>
        <taxon>Clostridia</taxon>
        <taxon>Lachnospirales</taxon>
        <taxon>Lachnospiraceae</taxon>
        <taxon>Hungatella</taxon>
    </lineage>
</organism>
<keyword evidence="1" id="KW-0812">Transmembrane</keyword>
<comment type="caution">
    <text evidence="2">The sequence shown here is derived from an EMBL/GenBank/DDBJ whole genome shotgun (WGS) entry which is preliminary data.</text>
</comment>
<name>A0A3E2X117_9FIRM</name>